<name>A0ACB7VS19_DIOAL</name>
<dbReference type="EMBL" id="CM037017">
    <property type="protein sequence ID" value="KAH7677163.1"/>
    <property type="molecule type" value="Genomic_DNA"/>
</dbReference>
<reference evidence="2" key="1">
    <citation type="journal article" date="2022" name="Nat. Commun.">
        <title>Chromosome evolution and the genetic basis of agronomically important traits in greater yam.</title>
        <authorList>
            <person name="Bredeson J.V."/>
            <person name="Lyons J.B."/>
            <person name="Oniyinde I.O."/>
            <person name="Okereke N.R."/>
            <person name="Kolade O."/>
            <person name="Nnabue I."/>
            <person name="Nwadili C.O."/>
            <person name="Hribova E."/>
            <person name="Parker M."/>
            <person name="Nwogha J."/>
            <person name="Shu S."/>
            <person name="Carlson J."/>
            <person name="Kariba R."/>
            <person name="Muthemba S."/>
            <person name="Knop K."/>
            <person name="Barton G.J."/>
            <person name="Sherwood A.V."/>
            <person name="Lopez-Montes A."/>
            <person name="Asiedu R."/>
            <person name="Jamnadass R."/>
            <person name="Muchugi A."/>
            <person name="Goodstein D."/>
            <person name="Egesi C.N."/>
            <person name="Featherston J."/>
            <person name="Asfaw A."/>
            <person name="Simpson G.G."/>
            <person name="Dolezel J."/>
            <person name="Hendre P.S."/>
            <person name="Van Deynze A."/>
            <person name="Kumar P.L."/>
            <person name="Obidiegwu J.E."/>
            <person name="Bhattacharjee R."/>
            <person name="Rokhsar D.S."/>
        </authorList>
    </citation>
    <scope>NUCLEOTIDE SEQUENCE [LARGE SCALE GENOMIC DNA]</scope>
    <source>
        <strain evidence="2">cv. TDa95/00328</strain>
    </source>
</reference>
<evidence type="ECO:0000313" key="2">
    <source>
        <dbReference type="Proteomes" id="UP000827976"/>
    </source>
</evidence>
<dbReference type="Proteomes" id="UP000827976">
    <property type="component" value="Chromosome 7"/>
</dbReference>
<comment type="caution">
    <text evidence="1">The sequence shown here is derived from an EMBL/GenBank/DDBJ whole genome shotgun (WGS) entry which is preliminary data.</text>
</comment>
<gene>
    <name evidence="1" type="ORF">IHE45_07G064400</name>
</gene>
<protein>
    <submittedName>
        <fullName evidence="1">DNA/RNA polymerases protein</fullName>
    </submittedName>
</protein>
<evidence type="ECO:0000313" key="1">
    <source>
        <dbReference type="EMBL" id="KAH7677163.1"/>
    </source>
</evidence>
<accession>A0ACB7VS19</accession>
<organism evidence="1 2">
    <name type="scientific">Dioscorea alata</name>
    <name type="common">Purple yam</name>
    <dbReference type="NCBI Taxonomy" id="55571"/>
    <lineage>
        <taxon>Eukaryota</taxon>
        <taxon>Viridiplantae</taxon>
        <taxon>Streptophyta</taxon>
        <taxon>Embryophyta</taxon>
        <taxon>Tracheophyta</taxon>
        <taxon>Spermatophyta</taxon>
        <taxon>Magnoliopsida</taxon>
        <taxon>Liliopsida</taxon>
        <taxon>Dioscoreales</taxon>
        <taxon>Dioscoreaceae</taxon>
        <taxon>Dioscorea</taxon>
    </lineage>
</organism>
<feature type="non-terminal residue" evidence="1">
    <location>
        <position position="1"/>
    </location>
</feature>
<keyword evidence="2" id="KW-1185">Reference proteome</keyword>
<sequence length="137" mass="16230">RLTDYEQEINPLLKKLENLQHIGLDPIKHWAKNRVYCKLDIINPDLTIQDKPIIPAPHLLEEYRMHIEELLKVGVIRSSKSRHRTAAFIVNKHSEQVRGKSRMVYNYKRLNDNTYKDQYTLPSIDLLLLKIKGKLIY</sequence>
<proteinExistence type="predicted"/>
<feature type="non-terminal residue" evidence="1">
    <location>
        <position position="137"/>
    </location>
</feature>